<evidence type="ECO:0000313" key="3">
    <source>
        <dbReference type="Proteomes" id="UP000838756"/>
    </source>
</evidence>
<protein>
    <submittedName>
        <fullName evidence="2">Jg18724 protein</fullName>
    </submittedName>
</protein>
<gene>
    <name evidence="2" type="primary">jg18724</name>
    <name evidence="2" type="ORF">PAEG_LOCUS15083</name>
</gene>
<accession>A0A8S4RKK4</accession>
<dbReference type="OrthoDB" id="6938952at2759"/>
<dbReference type="Proteomes" id="UP000838756">
    <property type="component" value="Unassembled WGS sequence"/>
</dbReference>
<sequence length="83" mass="8864">MENGVRRCWNGDPAQVNAALVGPQRGGRTSSNESLKAAGNKRPRTVDFGTLYIRPMSSGGLQSVEVMMMNNSSFSASTAECKP</sequence>
<keyword evidence="3" id="KW-1185">Reference proteome</keyword>
<dbReference type="EMBL" id="CAKXAJ010025303">
    <property type="protein sequence ID" value="CAH2237921.1"/>
    <property type="molecule type" value="Genomic_DNA"/>
</dbReference>
<proteinExistence type="predicted"/>
<name>A0A8S4RKK4_9NEOP</name>
<evidence type="ECO:0000256" key="1">
    <source>
        <dbReference type="SAM" id="MobiDB-lite"/>
    </source>
</evidence>
<organism evidence="2 3">
    <name type="scientific">Pararge aegeria aegeria</name>
    <dbReference type="NCBI Taxonomy" id="348720"/>
    <lineage>
        <taxon>Eukaryota</taxon>
        <taxon>Metazoa</taxon>
        <taxon>Ecdysozoa</taxon>
        <taxon>Arthropoda</taxon>
        <taxon>Hexapoda</taxon>
        <taxon>Insecta</taxon>
        <taxon>Pterygota</taxon>
        <taxon>Neoptera</taxon>
        <taxon>Endopterygota</taxon>
        <taxon>Lepidoptera</taxon>
        <taxon>Glossata</taxon>
        <taxon>Ditrysia</taxon>
        <taxon>Papilionoidea</taxon>
        <taxon>Nymphalidae</taxon>
        <taxon>Satyrinae</taxon>
        <taxon>Satyrini</taxon>
        <taxon>Parargina</taxon>
        <taxon>Pararge</taxon>
    </lineage>
</organism>
<feature type="region of interest" description="Disordered" evidence="1">
    <location>
        <begin position="16"/>
        <end position="41"/>
    </location>
</feature>
<reference evidence="2" key="1">
    <citation type="submission" date="2022-03" db="EMBL/GenBank/DDBJ databases">
        <authorList>
            <person name="Lindestad O."/>
        </authorList>
    </citation>
    <scope>NUCLEOTIDE SEQUENCE</scope>
</reference>
<evidence type="ECO:0000313" key="2">
    <source>
        <dbReference type="EMBL" id="CAH2237921.1"/>
    </source>
</evidence>
<comment type="caution">
    <text evidence="2">The sequence shown here is derived from an EMBL/GenBank/DDBJ whole genome shotgun (WGS) entry which is preliminary data.</text>
</comment>
<dbReference type="AlphaFoldDB" id="A0A8S4RKK4"/>